<dbReference type="Proteomes" id="UP000636479">
    <property type="component" value="Unassembled WGS sequence"/>
</dbReference>
<evidence type="ECO:0000313" key="4">
    <source>
        <dbReference type="Proteomes" id="UP000636479"/>
    </source>
</evidence>
<dbReference type="RefSeq" id="XP_037221954.1">
    <property type="nucleotide sequence ID" value="XM_037361662.1"/>
</dbReference>
<sequence length="183" mass="19333">MTLISRFAAALVIFAGIASASVARSSQSCKSNEFWYGAKTCCLPHGGIPKPPSPPKGHDCPPTSHYWNTGLGCCTPAHPPPPNQPPPQCRDGWTWYPNLYMCLPTPPSPPSPPPAHPSGGGSHGGYRKRHSQHKRSSPLCPAGLDACPLPGSVQDYECIDTDAELKSCALVANKVVALSFPAP</sequence>
<organism evidence="3 4">
    <name type="scientific">Mycena indigotica</name>
    <dbReference type="NCBI Taxonomy" id="2126181"/>
    <lineage>
        <taxon>Eukaryota</taxon>
        <taxon>Fungi</taxon>
        <taxon>Dikarya</taxon>
        <taxon>Basidiomycota</taxon>
        <taxon>Agaricomycotina</taxon>
        <taxon>Agaricomycetes</taxon>
        <taxon>Agaricomycetidae</taxon>
        <taxon>Agaricales</taxon>
        <taxon>Marasmiineae</taxon>
        <taxon>Mycenaceae</taxon>
        <taxon>Mycena</taxon>
    </lineage>
</organism>
<evidence type="ECO:0000256" key="2">
    <source>
        <dbReference type="SAM" id="SignalP"/>
    </source>
</evidence>
<dbReference type="GeneID" id="59344178"/>
<feature type="signal peptide" evidence="2">
    <location>
        <begin position="1"/>
        <end position="23"/>
    </location>
</feature>
<feature type="region of interest" description="Disordered" evidence="1">
    <location>
        <begin position="107"/>
        <end position="137"/>
    </location>
</feature>
<keyword evidence="4" id="KW-1185">Reference proteome</keyword>
<feature type="chain" id="PRO_5034938099" evidence="2">
    <location>
        <begin position="24"/>
        <end position="183"/>
    </location>
</feature>
<name>A0A8H6SVG9_9AGAR</name>
<dbReference type="EMBL" id="JACAZF010000004">
    <property type="protein sequence ID" value="KAF7306935.1"/>
    <property type="molecule type" value="Genomic_DNA"/>
</dbReference>
<proteinExistence type="predicted"/>
<dbReference type="OrthoDB" id="439917at2759"/>
<accession>A0A8H6SVG9</accession>
<feature type="compositionally biased region" description="Pro residues" evidence="1">
    <location>
        <begin position="107"/>
        <end position="116"/>
    </location>
</feature>
<evidence type="ECO:0000313" key="3">
    <source>
        <dbReference type="EMBL" id="KAF7306935.1"/>
    </source>
</evidence>
<comment type="caution">
    <text evidence="3">The sequence shown here is derived from an EMBL/GenBank/DDBJ whole genome shotgun (WGS) entry which is preliminary data.</text>
</comment>
<gene>
    <name evidence="3" type="ORF">MIND_00486200</name>
</gene>
<keyword evidence="2" id="KW-0732">Signal</keyword>
<feature type="compositionally biased region" description="Basic residues" evidence="1">
    <location>
        <begin position="125"/>
        <end position="136"/>
    </location>
</feature>
<reference evidence="3" key="1">
    <citation type="submission" date="2020-05" db="EMBL/GenBank/DDBJ databases">
        <title>Mycena genomes resolve the evolution of fungal bioluminescence.</title>
        <authorList>
            <person name="Tsai I.J."/>
        </authorList>
    </citation>
    <scope>NUCLEOTIDE SEQUENCE</scope>
    <source>
        <strain evidence="3">171206Taipei</strain>
    </source>
</reference>
<protein>
    <submittedName>
        <fullName evidence="3">Uncharacterized protein</fullName>
    </submittedName>
</protein>
<evidence type="ECO:0000256" key="1">
    <source>
        <dbReference type="SAM" id="MobiDB-lite"/>
    </source>
</evidence>
<dbReference type="AlphaFoldDB" id="A0A8H6SVG9"/>